<keyword evidence="10 18" id="KW-0472">Membrane</keyword>
<accession>A0AAV7DN58</accession>
<keyword evidence="13" id="KW-0325">Glycoprotein</keyword>
<reference evidence="21" key="1">
    <citation type="thesis" date="2020" institute="ProQuest LLC" country="789 East Eisenhower Parkway, Ann Arbor, MI, USA">
        <title>Comparative Genomics and Chromosome Evolution.</title>
        <authorList>
            <person name="Mudd A.B."/>
        </authorList>
    </citation>
    <scope>NUCLEOTIDE SEQUENCE</scope>
    <source>
        <strain evidence="21">237g6f4</strain>
        <tissue evidence="21">Blood</tissue>
    </source>
</reference>
<evidence type="ECO:0000256" key="8">
    <source>
        <dbReference type="ARBA" id="ARBA00023040"/>
    </source>
</evidence>
<sequence>MKTMALLPASLLGAFSIFCAVLCDDPSSDATPSGNSSDFFITSWYHEQDNYLQGNYSVLYNLPDDNPNNTVYYSFIFVGVNHNLTDFFPLEGISNNTEFYLYSQWLTKFVPSVYTVVFTVALPLNFMAILMFILKIKIKTPAVVYMLNLAAADVLFVVVLPFNIVYRFSGNNWQIGEGMCRVVIGAFYCNMYCSILLMTSMSVDRYMAVVFPIHSRTWRTKKRAWLVCVFIWLISIASIIPLLLTKQTLYIEALDITTCHDVLELKDQQNFYMYYFTVFSSVFFFFPLIITIFCYFGIIKTLSNSSVDADNSSKKTRAIIMTIIVLCVFIVCFGPTNIIFLMHYLHFLNGHAESLYFAYLLCACISSISSCLDPLMYYYASSRCRKYLYSLLCCTTPNKLQTTRGPTVSRTESSFIK</sequence>
<dbReference type="InterPro" id="IPR003912">
    <property type="entry name" value="Protea_act_rcpt"/>
</dbReference>
<dbReference type="FunFam" id="1.20.1070.10:FF:000040">
    <property type="entry name" value="Coagulation factor 2 (thrombin) receptor"/>
    <property type="match status" value="1"/>
</dbReference>
<feature type="chain" id="PRO_5043876992" description="Proteinase-activated receptor 1" evidence="19">
    <location>
        <begin position="24"/>
        <end position="417"/>
    </location>
</feature>
<comment type="caution">
    <text evidence="21">The sequence shown here is derived from an EMBL/GenBank/DDBJ whole genome shotgun (WGS) entry which is preliminary data.</text>
</comment>
<dbReference type="GO" id="GO:0030194">
    <property type="term" value="P:positive regulation of blood coagulation"/>
    <property type="evidence" value="ECO:0007669"/>
    <property type="project" value="TreeGrafter"/>
</dbReference>
<dbReference type="Gene3D" id="1.20.1070.10">
    <property type="entry name" value="Rhodopsin 7-helix transmembrane proteins"/>
    <property type="match status" value="1"/>
</dbReference>
<keyword evidence="14 17" id="KW-0807">Transducer</keyword>
<gene>
    <name evidence="21" type="ORF">GDO81_002681</name>
</gene>
<dbReference type="PANTHER" id="PTHR24232">
    <property type="entry name" value="G-PROTEIN COUPLED RECEPTOR"/>
    <property type="match status" value="1"/>
</dbReference>
<dbReference type="Pfam" id="PF00001">
    <property type="entry name" value="7tm_1"/>
    <property type="match status" value="1"/>
</dbReference>
<dbReference type="SUPFAM" id="SSF81321">
    <property type="entry name" value="Family A G protein-coupled receptor-like"/>
    <property type="match status" value="1"/>
</dbReference>
<name>A0AAV7DN58_ENGPU</name>
<keyword evidence="6 19" id="KW-0732">Signal</keyword>
<evidence type="ECO:0000256" key="6">
    <source>
        <dbReference type="ARBA" id="ARBA00022729"/>
    </source>
</evidence>
<feature type="transmembrane region" description="Helical" evidence="18">
    <location>
        <begin position="113"/>
        <end position="134"/>
    </location>
</feature>
<keyword evidence="7 18" id="KW-1133">Transmembrane helix</keyword>
<feature type="domain" description="G-protein coupled receptors family 1 profile" evidence="20">
    <location>
        <begin position="124"/>
        <end position="377"/>
    </location>
</feature>
<keyword evidence="5" id="KW-0356">Hemostasis</keyword>
<dbReference type="PROSITE" id="PS50262">
    <property type="entry name" value="G_PROTEIN_RECEP_F1_2"/>
    <property type="match status" value="1"/>
</dbReference>
<proteinExistence type="inferred from homology"/>
<dbReference type="GO" id="GO:0007596">
    <property type="term" value="P:blood coagulation"/>
    <property type="evidence" value="ECO:0007669"/>
    <property type="project" value="UniProtKB-KW"/>
</dbReference>
<dbReference type="InterPro" id="IPR000935">
    <property type="entry name" value="Thrmbn_rcpt"/>
</dbReference>
<comment type="similarity">
    <text evidence="17">Belongs to the G-protein coupled receptor 1 family.</text>
</comment>
<evidence type="ECO:0000256" key="12">
    <source>
        <dbReference type="ARBA" id="ARBA00023170"/>
    </source>
</evidence>
<evidence type="ECO:0000256" key="5">
    <source>
        <dbReference type="ARBA" id="ARBA00022696"/>
    </source>
</evidence>
<dbReference type="EMBL" id="WNYA01000001">
    <property type="protein sequence ID" value="KAG8598631.1"/>
    <property type="molecule type" value="Genomic_DNA"/>
</dbReference>
<dbReference type="AlphaFoldDB" id="A0AAV7DN58"/>
<evidence type="ECO:0000256" key="11">
    <source>
        <dbReference type="ARBA" id="ARBA00023157"/>
    </source>
</evidence>
<evidence type="ECO:0000256" key="16">
    <source>
        <dbReference type="PIRSR" id="PIRSR603912-52"/>
    </source>
</evidence>
<keyword evidence="4 17" id="KW-0812">Transmembrane</keyword>
<feature type="transmembrane region" description="Helical" evidence="18">
    <location>
        <begin position="182"/>
        <end position="203"/>
    </location>
</feature>
<dbReference type="PROSITE" id="PS00237">
    <property type="entry name" value="G_PROTEIN_RECEP_F1_1"/>
    <property type="match status" value="1"/>
</dbReference>
<evidence type="ECO:0000259" key="20">
    <source>
        <dbReference type="PROSITE" id="PS50262"/>
    </source>
</evidence>
<keyword evidence="3" id="KW-1003">Cell membrane</keyword>
<keyword evidence="22" id="KW-1185">Reference proteome</keyword>
<dbReference type="GO" id="GO:0015057">
    <property type="term" value="F:thrombin-activated receptor activity"/>
    <property type="evidence" value="ECO:0007669"/>
    <property type="project" value="InterPro"/>
</dbReference>
<keyword evidence="12 17" id="KW-0675">Receptor</keyword>
<feature type="transmembrane region" description="Helical" evidence="18">
    <location>
        <begin position="356"/>
        <end position="380"/>
    </location>
</feature>
<keyword evidence="11 16" id="KW-1015">Disulfide bond</keyword>
<feature type="transmembrane region" description="Helical" evidence="18">
    <location>
        <begin position="143"/>
        <end position="162"/>
    </location>
</feature>
<evidence type="ECO:0000256" key="17">
    <source>
        <dbReference type="RuleBase" id="RU000688"/>
    </source>
</evidence>
<feature type="transmembrane region" description="Helical" evidence="18">
    <location>
        <begin position="272"/>
        <end position="298"/>
    </location>
</feature>
<dbReference type="Proteomes" id="UP000824782">
    <property type="component" value="Unassembled WGS sequence"/>
</dbReference>
<evidence type="ECO:0000256" key="14">
    <source>
        <dbReference type="ARBA" id="ARBA00023224"/>
    </source>
</evidence>
<comment type="subcellular location">
    <subcellularLocation>
        <location evidence="1">Cell membrane</location>
        <topology evidence="1">Multi-pass membrane protein</topology>
    </subcellularLocation>
</comment>
<keyword evidence="8 17" id="KW-0297">G-protein coupled receptor</keyword>
<dbReference type="PRINTS" id="PR00237">
    <property type="entry name" value="GPCRRHODOPSN"/>
</dbReference>
<evidence type="ECO:0000256" key="2">
    <source>
        <dbReference type="ARBA" id="ARBA00019705"/>
    </source>
</evidence>
<evidence type="ECO:0000256" key="1">
    <source>
        <dbReference type="ARBA" id="ARBA00004651"/>
    </source>
</evidence>
<dbReference type="PRINTS" id="PR01428">
    <property type="entry name" value="PROTEASEAR"/>
</dbReference>
<evidence type="ECO:0000256" key="18">
    <source>
        <dbReference type="SAM" id="Phobius"/>
    </source>
</evidence>
<evidence type="ECO:0000256" key="13">
    <source>
        <dbReference type="ARBA" id="ARBA00023180"/>
    </source>
</evidence>
<feature type="disulfide bond" evidence="16">
    <location>
        <begin position="180"/>
        <end position="259"/>
    </location>
</feature>
<feature type="signal peptide" evidence="19">
    <location>
        <begin position="1"/>
        <end position="23"/>
    </location>
</feature>
<dbReference type="PANTHER" id="PTHR24232:SF20">
    <property type="entry name" value="PROTEINASE-ACTIVATED RECEPTOR 1"/>
    <property type="match status" value="1"/>
</dbReference>
<dbReference type="GO" id="GO:0007200">
    <property type="term" value="P:phospholipase C-activating G protein-coupled receptor signaling pathway"/>
    <property type="evidence" value="ECO:0007669"/>
    <property type="project" value="TreeGrafter"/>
</dbReference>
<evidence type="ECO:0000256" key="3">
    <source>
        <dbReference type="ARBA" id="ARBA00022475"/>
    </source>
</evidence>
<keyword evidence="9" id="KW-0094">Blood coagulation</keyword>
<evidence type="ECO:0000313" key="21">
    <source>
        <dbReference type="EMBL" id="KAG8598631.1"/>
    </source>
</evidence>
<evidence type="ECO:0000256" key="9">
    <source>
        <dbReference type="ARBA" id="ARBA00023084"/>
    </source>
</evidence>
<feature type="transmembrane region" description="Helical" evidence="18">
    <location>
        <begin position="319"/>
        <end position="344"/>
    </location>
</feature>
<dbReference type="InterPro" id="IPR017452">
    <property type="entry name" value="GPCR_Rhodpsn_7TM"/>
</dbReference>
<dbReference type="GO" id="GO:0005886">
    <property type="term" value="C:plasma membrane"/>
    <property type="evidence" value="ECO:0007669"/>
    <property type="project" value="UniProtKB-SubCell"/>
</dbReference>
<evidence type="ECO:0000256" key="10">
    <source>
        <dbReference type="ARBA" id="ARBA00023136"/>
    </source>
</evidence>
<feature type="transmembrane region" description="Helical" evidence="18">
    <location>
        <begin position="224"/>
        <end position="244"/>
    </location>
</feature>
<evidence type="ECO:0000313" key="22">
    <source>
        <dbReference type="Proteomes" id="UP000824782"/>
    </source>
</evidence>
<dbReference type="InterPro" id="IPR000276">
    <property type="entry name" value="GPCR_Rhodpsn"/>
</dbReference>
<evidence type="ECO:0000256" key="19">
    <source>
        <dbReference type="SAM" id="SignalP"/>
    </source>
</evidence>
<organism evidence="21 22">
    <name type="scientific">Engystomops pustulosus</name>
    <name type="common">Tungara frog</name>
    <name type="synonym">Physalaemus pustulosus</name>
    <dbReference type="NCBI Taxonomy" id="76066"/>
    <lineage>
        <taxon>Eukaryota</taxon>
        <taxon>Metazoa</taxon>
        <taxon>Chordata</taxon>
        <taxon>Craniata</taxon>
        <taxon>Vertebrata</taxon>
        <taxon>Euteleostomi</taxon>
        <taxon>Amphibia</taxon>
        <taxon>Batrachia</taxon>
        <taxon>Anura</taxon>
        <taxon>Neobatrachia</taxon>
        <taxon>Hyloidea</taxon>
        <taxon>Leptodactylidae</taxon>
        <taxon>Leiuperinae</taxon>
        <taxon>Engystomops</taxon>
    </lineage>
</organism>
<evidence type="ECO:0000256" key="15">
    <source>
        <dbReference type="ARBA" id="ARBA00031780"/>
    </source>
</evidence>
<evidence type="ECO:0000256" key="7">
    <source>
        <dbReference type="ARBA" id="ARBA00022989"/>
    </source>
</evidence>
<evidence type="ECO:0000256" key="4">
    <source>
        <dbReference type="ARBA" id="ARBA00022692"/>
    </source>
</evidence>
<dbReference type="GO" id="GO:0035025">
    <property type="term" value="P:positive regulation of Rho protein signal transduction"/>
    <property type="evidence" value="ECO:0007669"/>
    <property type="project" value="TreeGrafter"/>
</dbReference>
<protein>
    <recommendedName>
        <fullName evidence="2">Proteinase-activated receptor 1</fullName>
    </recommendedName>
    <alternativeName>
        <fullName evidence="15">Thrombin receptor</fullName>
    </alternativeName>
</protein>
<dbReference type="PRINTS" id="PR00908">
    <property type="entry name" value="THROMBINR"/>
</dbReference>